<dbReference type="InterPro" id="IPR050808">
    <property type="entry name" value="Phage_Integrase"/>
</dbReference>
<dbReference type="PANTHER" id="PTHR30629">
    <property type="entry name" value="PROPHAGE INTEGRASE"/>
    <property type="match status" value="1"/>
</dbReference>
<evidence type="ECO:0000313" key="4">
    <source>
        <dbReference type="EMBL" id="SIT05309.1"/>
    </source>
</evidence>
<proteinExistence type="inferred from homology"/>
<reference evidence="4 6" key="1">
    <citation type="submission" date="2017-01" db="EMBL/GenBank/DDBJ databases">
        <authorList>
            <person name="Varghese N."/>
            <person name="Submissions S."/>
        </authorList>
    </citation>
    <scope>NUCLEOTIDE SEQUENCE [LARGE SCALE GENOMIC DNA]</scope>
    <source>
        <strain evidence="4 6">DSM 18447</strain>
    </source>
</reference>
<evidence type="ECO:0000256" key="2">
    <source>
        <dbReference type="ARBA" id="ARBA00022908"/>
    </source>
</evidence>
<dbReference type="EMBL" id="FTOU01000014">
    <property type="protein sequence ID" value="SIT05309.1"/>
    <property type="molecule type" value="Genomic_DNA"/>
</dbReference>
<dbReference type="InterPro" id="IPR025166">
    <property type="entry name" value="Integrase_DNA_bind_dom"/>
</dbReference>
<protein>
    <submittedName>
        <fullName evidence="5">DUF4102 domain-containing protein</fullName>
    </submittedName>
</protein>
<evidence type="ECO:0000313" key="5">
    <source>
        <dbReference type="EMBL" id="WCR03843.1"/>
    </source>
</evidence>
<comment type="similarity">
    <text evidence="1">Belongs to the 'phage' integrase family.</text>
</comment>
<evidence type="ECO:0000313" key="7">
    <source>
        <dbReference type="Proteomes" id="UP001215549"/>
    </source>
</evidence>
<sequence>MERLRLTDGSVAALEPQDKRYDKSDGLRIGLWIRVTPTGVKTWIFEKRIRGGALRSHTLGRSPVVSLSEALEKPCPLRKKL</sequence>
<evidence type="ECO:0000313" key="6">
    <source>
        <dbReference type="Proteomes" id="UP000186216"/>
    </source>
</evidence>
<keyword evidence="7" id="KW-1185">Reference proteome</keyword>
<accession>A0AA46A6Z5</accession>
<dbReference type="RefSeq" id="WP_076527456.1">
    <property type="nucleotide sequence ID" value="NZ_CP067140.1"/>
</dbReference>
<dbReference type="Gene3D" id="3.30.160.390">
    <property type="entry name" value="Integrase, DNA-binding domain"/>
    <property type="match status" value="1"/>
</dbReference>
<dbReference type="GO" id="GO:0015074">
    <property type="term" value="P:DNA integration"/>
    <property type="evidence" value="ECO:0007669"/>
    <property type="project" value="UniProtKB-KW"/>
</dbReference>
<keyword evidence="2" id="KW-0229">DNA integration</keyword>
<reference evidence="5 7" key="2">
    <citation type="submission" date="2021-01" db="EMBL/GenBank/DDBJ databases">
        <title>Biogeographic distribution of Paracoccus.</title>
        <authorList>
            <person name="Hollensteiner J."/>
            <person name="Leineberger J."/>
            <person name="Brinkhoff T."/>
            <person name="Daniel R."/>
        </authorList>
    </citation>
    <scope>NUCLEOTIDE SEQUENCE [LARGE SCALE GENOMIC DNA]</scope>
    <source>
        <strain evidence="5 7">DSM 18447</strain>
    </source>
</reference>
<gene>
    <name evidence="5" type="ORF">JHX88_03500</name>
    <name evidence="4" type="ORF">SAMN05421772_11485</name>
</gene>
<feature type="domain" description="Integrase DNA-binding" evidence="3">
    <location>
        <begin position="6"/>
        <end position="73"/>
    </location>
</feature>
<dbReference type="Pfam" id="PF13356">
    <property type="entry name" value="Arm-DNA-bind_3"/>
    <property type="match status" value="1"/>
</dbReference>
<evidence type="ECO:0000259" key="3">
    <source>
        <dbReference type="Pfam" id="PF13356"/>
    </source>
</evidence>
<dbReference type="EMBL" id="CP067140">
    <property type="protein sequence ID" value="WCR03843.1"/>
    <property type="molecule type" value="Genomic_DNA"/>
</dbReference>
<dbReference type="Proteomes" id="UP001215549">
    <property type="component" value="Chromosome"/>
</dbReference>
<dbReference type="AlphaFoldDB" id="A0AA46A6Z5"/>
<name>A0AA46A6Z5_9RHOB</name>
<dbReference type="InterPro" id="IPR038488">
    <property type="entry name" value="Integrase_DNA-bd_sf"/>
</dbReference>
<dbReference type="Proteomes" id="UP000186216">
    <property type="component" value="Unassembled WGS sequence"/>
</dbReference>
<organism evidence="4 6">
    <name type="scientific">Paracoccus saliphilus</name>
    <dbReference type="NCBI Taxonomy" id="405559"/>
    <lineage>
        <taxon>Bacteria</taxon>
        <taxon>Pseudomonadati</taxon>
        <taxon>Pseudomonadota</taxon>
        <taxon>Alphaproteobacteria</taxon>
        <taxon>Rhodobacterales</taxon>
        <taxon>Paracoccaceae</taxon>
        <taxon>Paracoccus</taxon>
    </lineage>
</organism>
<evidence type="ECO:0000256" key="1">
    <source>
        <dbReference type="ARBA" id="ARBA00008857"/>
    </source>
</evidence>
<dbReference type="PANTHER" id="PTHR30629:SF2">
    <property type="entry name" value="PROPHAGE INTEGRASE INTS-RELATED"/>
    <property type="match status" value="1"/>
</dbReference>